<dbReference type="NCBIfam" id="TIGR02937">
    <property type="entry name" value="sigma70-ECF"/>
    <property type="match status" value="1"/>
</dbReference>
<keyword evidence="3" id="KW-0731">Sigma factor</keyword>
<dbReference type="InterPro" id="IPR013324">
    <property type="entry name" value="RNA_pol_sigma_r3/r4-like"/>
</dbReference>
<evidence type="ECO:0000313" key="6">
    <source>
        <dbReference type="EMBL" id="OUP71114.1"/>
    </source>
</evidence>
<reference evidence="7" key="1">
    <citation type="submission" date="2017-04" db="EMBL/GenBank/DDBJ databases">
        <title>Function of individual gut microbiota members based on whole genome sequencing of pure cultures obtained from chicken caecum.</title>
        <authorList>
            <person name="Medvecky M."/>
            <person name="Cejkova D."/>
            <person name="Polansky O."/>
            <person name="Karasova D."/>
            <person name="Kubasova T."/>
            <person name="Cizek A."/>
            <person name="Rychlik I."/>
        </authorList>
    </citation>
    <scope>NUCLEOTIDE SEQUENCE [LARGE SCALE GENOMIC DNA]</scope>
    <source>
        <strain evidence="7">An175</strain>
    </source>
</reference>
<evidence type="ECO:0000256" key="2">
    <source>
        <dbReference type="ARBA" id="ARBA00023015"/>
    </source>
</evidence>
<dbReference type="CDD" id="cd06171">
    <property type="entry name" value="Sigma70_r4"/>
    <property type="match status" value="1"/>
</dbReference>
<evidence type="ECO:0000256" key="4">
    <source>
        <dbReference type="ARBA" id="ARBA00023163"/>
    </source>
</evidence>
<dbReference type="GO" id="GO:0006352">
    <property type="term" value="P:DNA-templated transcription initiation"/>
    <property type="evidence" value="ECO:0007669"/>
    <property type="project" value="InterPro"/>
</dbReference>
<evidence type="ECO:0000256" key="3">
    <source>
        <dbReference type="ARBA" id="ARBA00023082"/>
    </source>
</evidence>
<evidence type="ECO:0000313" key="7">
    <source>
        <dbReference type="Proteomes" id="UP000196386"/>
    </source>
</evidence>
<comment type="caution">
    <text evidence="6">The sequence shown here is derived from an EMBL/GenBank/DDBJ whole genome shotgun (WGS) entry which is preliminary data.</text>
</comment>
<dbReference type="InterPro" id="IPR014284">
    <property type="entry name" value="RNA_pol_sigma-70_dom"/>
</dbReference>
<dbReference type="InterPro" id="IPR000792">
    <property type="entry name" value="Tscrpt_reg_LuxR_C"/>
</dbReference>
<accession>A0A1Y4N773</accession>
<keyword evidence="2" id="KW-0805">Transcription regulation</keyword>
<dbReference type="PANTHER" id="PTHR43133">
    <property type="entry name" value="RNA POLYMERASE ECF-TYPE SIGMA FACTO"/>
    <property type="match status" value="1"/>
</dbReference>
<dbReference type="InterPro" id="IPR013325">
    <property type="entry name" value="RNA_pol_sigma_r2"/>
</dbReference>
<dbReference type="Pfam" id="PF08281">
    <property type="entry name" value="Sigma70_r4_2"/>
    <property type="match status" value="1"/>
</dbReference>
<organism evidence="6 7">
    <name type="scientific">Anaerotruncus colihominis</name>
    <dbReference type="NCBI Taxonomy" id="169435"/>
    <lineage>
        <taxon>Bacteria</taxon>
        <taxon>Bacillati</taxon>
        <taxon>Bacillota</taxon>
        <taxon>Clostridia</taxon>
        <taxon>Eubacteriales</taxon>
        <taxon>Oscillospiraceae</taxon>
        <taxon>Anaerotruncus</taxon>
    </lineage>
</organism>
<dbReference type="InterPro" id="IPR039425">
    <property type="entry name" value="RNA_pol_sigma-70-like"/>
</dbReference>
<dbReference type="PANTHER" id="PTHR43133:SF60">
    <property type="entry name" value="RNA POLYMERASE SIGMA FACTOR SIGV"/>
    <property type="match status" value="1"/>
</dbReference>
<dbReference type="SUPFAM" id="SSF88659">
    <property type="entry name" value="Sigma3 and sigma4 domains of RNA polymerase sigma factors"/>
    <property type="match status" value="1"/>
</dbReference>
<sequence length="190" mass="22102">MWKRRGGMLVYLAVLETEQEKTKFEQLYLTYRQTMFHVANSVLHDTQLAEDAVHQAFLRIMDHMGNISKIECPQTKSFVVIIVKNIAINLYNRRKKQAVLSFDELADWSVERIASPGNEIESREEYDCLIELIGQMPESYRSVLLLKYDNGYSTAEIASMLNLTEENVKKRIQRARKKLEQILDTEGVNI</sequence>
<dbReference type="InterPro" id="IPR013249">
    <property type="entry name" value="RNA_pol_sigma70_r4_t2"/>
</dbReference>
<dbReference type="InterPro" id="IPR007627">
    <property type="entry name" value="RNA_pol_sigma70_r2"/>
</dbReference>
<dbReference type="InterPro" id="IPR036388">
    <property type="entry name" value="WH-like_DNA-bd_sf"/>
</dbReference>
<dbReference type="GO" id="GO:0016987">
    <property type="term" value="F:sigma factor activity"/>
    <property type="evidence" value="ECO:0007669"/>
    <property type="project" value="UniProtKB-KW"/>
</dbReference>
<dbReference type="GO" id="GO:0003677">
    <property type="term" value="F:DNA binding"/>
    <property type="evidence" value="ECO:0007669"/>
    <property type="project" value="InterPro"/>
</dbReference>
<comment type="similarity">
    <text evidence="1">Belongs to the sigma-70 factor family. ECF subfamily.</text>
</comment>
<dbReference type="EMBL" id="NFKP01000002">
    <property type="protein sequence ID" value="OUP71114.1"/>
    <property type="molecule type" value="Genomic_DNA"/>
</dbReference>
<keyword evidence="4" id="KW-0804">Transcription</keyword>
<feature type="domain" description="HTH luxR-type" evidence="5">
    <location>
        <begin position="151"/>
        <end position="178"/>
    </location>
</feature>
<evidence type="ECO:0000256" key="1">
    <source>
        <dbReference type="ARBA" id="ARBA00010641"/>
    </source>
</evidence>
<dbReference type="Proteomes" id="UP000196386">
    <property type="component" value="Unassembled WGS sequence"/>
</dbReference>
<dbReference type="Pfam" id="PF04542">
    <property type="entry name" value="Sigma70_r2"/>
    <property type="match status" value="1"/>
</dbReference>
<gene>
    <name evidence="6" type="ORF">B5F11_03355</name>
</gene>
<proteinExistence type="inferred from homology"/>
<dbReference type="PROSITE" id="PS00622">
    <property type="entry name" value="HTH_LUXR_1"/>
    <property type="match status" value="1"/>
</dbReference>
<name>A0A1Y4N773_9FIRM</name>
<dbReference type="SUPFAM" id="SSF88946">
    <property type="entry name" value="Sigma2 domain of RNA polymerase sigma factors"/>
    <property type="match status" value="1"/>
</dbReference>
<dbReference type="Gene3D" id="1.10.1740.10">
    <property type="match status" value="1"/>
</dbReference>
<protein>
    <submittedName>
        <fullName evidence="6">RNA polymerase subunit sigma-24</fullName>
    </submittedName>
</protein>
<evidence type="ECO:0000259" key="5">
    <source>
        <dbReference type="PROSITE" id="PS00622"/>
    </source>
</evidence>
<dbReference type="AlphaFoldDB" id="A0A1Y4N773"/>
<dbReference type="Gene3D" id="1.10.10.10">
    <property type="entry name" value="Winged helix-like DNA-binding domain superfamily/Winged helix DNA-binding domain"/>
    <property type="match status" value="1"/>
</dbReference>